<dbReference type="PANTHER" id="PTHR14534">
    <property type="entry name" value="VACUOLAR IMPORT AND DEGRADATION PROTEIN 24"/>
    <property type="match status" value="1"/>
</dbReference>
<comment type="similarity">
    <text evidence="1">Belongs to the GID4/VID24 family.</text>
</comment>
<evidence type="ECO:0000313" key="2">
    <source>
        <dbReference type="EMBL" id="KAG0250138.1"/>
    </source>
</evidence>
<dbReference type="GO" id="GO:0034657">
    <property type="term" value="C:GID complex"/>
    <property type="evidence" value="ECO:0007669"/>
    <property type="project" value="TreeGrafter"/>
</dbReference>
<dbReference type="InterPro" id="IPR018618">
    <property type="entry name" value="GID4/10-like"/>
</dbReference>
<accession>A0A9P6PPK6</accession>
<sequence>MPVFTQIRPVDSLQDSTMLALATCTCGATPDGDAMDLDGLEASSSSQEDVFVDINGTRHSNSCALLAFPNHPLYRGNRAQDAIALLKQQQQQKLIGGVALLRKPPVSNLLSPDRHDPFAPVRVLPSRGSHLYAGSRFQGKQKSGSHSYDVMVDFKHINLEESSLCGYLHIKGLTEEYPELTTFFDAEIIGDAHSFVTEKWEADENIDKAHWSKFKSFGPMQDSFTDEKFNYSSKGKDVLYMRWKEHFLVPDHRVEGITGASFAGFYYICYNKSTGEIEGYYYHRSSERFQRLMLSHIQDRSSSYGSYEFR</sequence>
<evidence type="ECO:0000313" key="3">
    <source>
        <dbReference type="Proteomes" id="UP000726737"/>
    </source>
</evidence>
<proteinExistence type="inferred from homology"/>
<dbReference type="AlphaFoldDB" id="A0A9P6PPK6"/>
<comment type="caution">
    <text evidence="2">The sequence shown here is derived from an EMBL/GenBank/DDBJ whole genome shotgun (WGS) entry which is preliminary data.</text>
</comment>
<reference evidence="2" key="1">
    <citation type="journal article" date="2020" name="Fungal Divers.">
        <title>Resolving the Mortierellaceae phylogeny through synthesis of multi-gene phylogenetics and phylogenomics.</title>
        <authorList>
            <person name="Vandepol N."/>
            <person name="Liber J."/>
            <person name="Desiro A."/>
            <person name="Na H."/>
            <person name="Kennedy M."/>
            <person name="Barry K."/>
            <person name="Grigoriev I.V."/>
            <person name="Miller A.N."/>
            <person name="O'Donnell K."/>
            <person name="Stajich J.E."/>
            <person name="Bonito G."/>
        </authorList>
    </citation>
    <scope>NUCLEOTIDE SEQUENCE</scope>
    <source>
        <strain evidence="2">KOD948</strain>
    </source>
</reference>
<evidence type="ECO:0000256" key="1">
    <source>
        <dbReference type="ARBA" id="ARBA00061469"/>
    </source>
</evidence>
<dbReference type="EMBL" id="JAAAJA010000721">
    <property type="protein sequence ID" value="KAG0250138.1"/>
    <property type="molecule type" value="Genomic_DNA"/>
</dbReference>
<dbReference type="GO" id="GO:0007039">
    <property type="term" value="P:protein catabolic process in the vacuole"/>
    <property type="evidence" value="ECO:0007669"/>
    <property type="project" value="TreeGrafter"/>
</dbReference>
<dbReference type="GO" id="GO:0043161">
    <property type="term" value="P:proteasome-mediated ubiquitin-dependent protein catabolic process"/>
    <property type="evidence" value="ECO:0007669"/>
    <property type="project" value="TreeGrafter"/>
</dbReference>
<protein>
    <recommendedName>
        <fullName evidence="4">Vacuolar import and degradation protein</fullName>
    </recommendedName>
</protein>
<gene>
    <name evidence="2" type="ORF">BG011_008635</name>
</gene>
<dbReference type="Proteomes" id="UP000726737">
    <property type="component" value="Unassembled WGS sequence"/>
</dbReference>
<evidence type="ECO:0008006" key="4">
    <source>
        <dbReference type="Google" id="ProtNLM"/>
    </source>
</evidence>
<name>A0A9P6PPK6_9FUNG</name>
<keyword evidence="3" id="KW-1185">Reference proteome</keyword>
<dbReference type="PANTHER" id="PTHR14534:SF3">
    <property type="entry name" value="GID COMPLEX SUBUNIT 4 HOMOLOG"/>
    <property type="match status" value="1"/>
</dbReference>
<dbReference type="GO" id="GO:0005773">
    <property type="term" value="C:vacuole"/>
    <property type="evidence" value="ECO:0007669"/>
    <property type="project" value="GOC"/>
</dbReference>
<organism evidence="2 3">
    <name type="scientific">Mortierella polycephala</name>
    <dbReference type="NCBI Taxonomy" id="41804"/>
    <lineage>
        <taxon>Eukaryota</taxon>
        <taxon>Fungi</taxon>
        <taxon>Fungi incertae sedis</taxon>
        <taxon>Mucoromycota</taxon>
        <taxon>Mortierellomycotina</taxon>
        <taxon>Mortierellomycetes</taxon>
        <taxon>Mortierellales</taxon>
        <taxon>Mortierellaceae</taxon>
        <taxon>Mortierella</taxon>
    </lineage>
</organism>
<dbReference type="OrthoDB" id="62at2759"/>
<dbReference type="GO" id="GO:0045721">
    <property type="term" value="P:negative regulation of gluconeogenesis"/>
    <property type="evidence" value="ECO:0007669"/>
    <property type="project" value="TreeGrafter"/>
</dbReference>
<dbReference type="GO" id="GO:0006623">
    <property type="term" value="P:protein targeting to vacuole"/>
    <property type="evidence" value="ECO:0007669"/>
    <property type="project" value="TreeGrafter"/>
</dbReference>
<dbReference type="Pfam" id="PF09783">
    <property type="entry name" value="Vac_ImportDeg"/>
    <property type="match status" value="1"/>
</dbReference>